<reference evidence="3" key="1">
    <citation type="submission" date="2020-04" db="EMBL/GenBank/DDBJ databases">
        <authorList>
            <person name="Alioto T."/>
            <person name="Alioto T."/>
            <person name="Gomez Garrido J."/>
        </authorList>
    </citation>
    <scope>NUCLEOTIDE SEQUENCE</scope>
    <source>
        <strain evidence="3">A484AB</strain>
    </source>
</reference>
<accession>A0A7D9J493</accession>
<feature type="chain" id="PRO_5043344124" evidence="2">
    <location>
        <begin position="20"/>
        <end position="256"/>
    </location>
</feature>
<name>A0A7D9J493_PARCT</name>
<evidence type="ECO:0000256" key="2">
    <source>
        <dbReference type="SAM" id="SignalP"/>
    </source>
</evidence>
<evidence type="ECO:0000313" key="3">
    <source>
        <dbReference type="EMBL" id="CAB4021594.1"/>
    </source>
</evidence>
<evidence type="ECO:0000313" key="4">
    <source>
        <dbReference type="Proteomes" id="UP001152795"/>
    </source>
</evidence>
<dbReference type="Proteomes" id="UP001152795">
    <property type="component" value="Unassembled WGS sequence"/>
</dbReference>
<evidence type="ECO:0000256" key="1">
    <source>
        <dbReference type="SAM" id="MobiDB-lite"/>
    </source>
</evidence>
<feature type="signal peptide" evidence="2">
    <location>
        <begin position="1"/>
        <end position="19"/>
    </location>
</feature>
<feature type="compositionally biased region" description="Gly residues" evidence="1">
    <location>
        <begin position="227"/>
        <end position="256"/>
    </location>
</feature>
<keyword evidence="2" id="KW-0732">Signal</keyword>
<gene>
    <name evidence="3" type="ORF">PACLA_8A011219</name>
</gene>
<protein>
    <submittedName>
        <fullName evidence="3">Uncharacterized protein</fullName>
    </submittedName>
</protein>
<organism evidence="3 4">
    <name type="scientific">Paramuricea clavata</name>
    <name type="common">Red gorgonian</name>
    <name type="synonym">Violescent sea-whip</name>
    <dbReference type="NCBI Taxonomy" id="317549"/>
    <lineage>
        <taxon>Eukaryota</taxon>
        <taxon>Metazoa</taxon>
        <taxon>Cnidaria</taxon>
        <taxon>Anthozoa</taxon>
        <taxon>Octocorallia</taxon>
        <taxon>Malacalcyonacea</taxon>
        <taxon>Plexauridae</taxon>
        <taxon>Paramuricea</taxon>
    </lineage>
</organism>
<dbReference type="EMBL" id="CACRXK020011514">
    <property type="protein sequence ID" value="CAB4021594.1"/>
    <property type="molecule type" value="Genomic_DNA"/>
</dbReference>
<proteinExistence type="predicted"/>
<feature type="region of interest" description="Disordered" evidence="1">
    <location>
        <begin position="212"/>
        <end position="256"/>
    </location>
</feature>
<sequence>MNKGLSSLLVALTVLSVNSQDILVPSSENVFETQQALVLPMTLECPFVRHKHIEIHGVTLLNGSDVLIASSLAPNIEKLTNEECFASLVQSDDKPARCNVSMQALPQDGIVDQMDKIVTFDCRKSLGDPSQNVKTISKKKGTINMKCDNKDAVPEIIDISLASGQSVDRVSCNWECSQENIQNINKGNGGHCQVKRNGYLNDSEMTVTYRCSEPPKRDIDEFVQGNGNKGRGNRGNGNQGNGNGGNGNQGNGKGKW</sequence>
<comment type="caution">
    <text evidence="3">The sequence shown here is derived from an EMBL/GenBank/DDBJ whole genome shotgun (WGS) entry which is preliminary data.</text>
</comment>
<dbReference type="AlphaFoldDB" id="A0A7D9J493"/>
<keyword evidence="4" id="KW-1185">Reference proteome</keyword>
<dbReference type="OrthoDB" id="10365972at2759"/>